<sequence>MEYRIADADRAEFLALLTQLGVARRRDGAVIWGVAEDVAVPGVQLEYFLAASWLEHLRQHERVTGEDRQLQERLRLLHQGTEPPQVRHFVGGAEPPHAPRMEH</sequence>
<evidence type="ECO:0000256" key="2">
    <source>
        <dbReference type="ARBA" id="ARBA00022475"/>
    </source>
</evidence>
<comment type="caution">
    <text evidence="4">The sequence shown here is derived from an EMBL/GenBank/DDBJ whole genome shotgun (WGS) entry which is preliminary data.</text>
</comment>
<dbReference type="AlphaFoldDB" id="A0A098PYJ6"/>
<evidence type="ECO:0000256" key="3">
    <source>
        <dbReference type="SAM" id="MobiDB-lite"/>
    </source>
</evidence>
<proteinExistence type="predicted"/>
<dbReference type="STRING" id="325777.GW15_0209775"/>
<keyword evidence="2" id="KW-1003">Cell membrane</keyword>
<keyword evidence="2" id="KW-0472">Membrane</keyword>
<dbReference type="eggNOG" id="COG0477">
    <property type="taxonomic scope" value="Bacteria"/>
</dbReference>
<protein>
    <submittedName>
        <fullName evidence="4">Uncharacterized protein</fullName>
    </submittedName>
</protein>
<dbReference type="Proteomes" id="UP000028012">
    <property type="component" value="Unassembled WGS sequence"/>
</dbReference>
<gene>
    <name evidence="4" type="ORF">GW15_0209775</name>
</gene>
<evidence type="ECO:0000313" key="4">
    <source>
        <dbReference type="EMBL" id="KGE52224.1"/>
    </source>
</evidence>
<accession>A0A098PYJ6</accession>
<dbReference type="InterPro" id="IPR010290">
    <property type="entry name" value="TM_effector"/>
</dbReference>
<reference evidence="4 5" key="1">
    <citation type="submission" date="2014-09" db="EMBL/GenBank/DDBJ databases">
        <title>A draft genome sequence for Xanthomonas axonopodis pv. vasculorum NCPPB 900.</title>
        <authorList>
            <person name="Harrison J."/>
            <person name="Studholme D.J."/>
        </authorList>
    </citation>
    <scope>NUCLEOTIDE SEQUENCE [LARGE SCALE GENOMIC DNA]</scope>
    <source>
        <strain evidence="4 5">NCPPB 900</strain>
    </source>
</reference>
<dbReference type="HOGENOM" id="CLU_2262683_0_0_6"/>
<name>A0A098PYJ6_9XANT</name>
<dbReference type="Pfam" id="PF05977">
    <property type="entry name" value="MFS_3"/>
    <property type="match status" value="1"/>
</dbReference>
<keyword evidence="1" id="KW-0813">Transport</keyword>
<dbReference type="EMBL" id="JPHD02000069">
    <property type="protein sequence ID" value="KGE52224.1"/>
    <property type="molecule type" value="Genomic_DNA"/>
</dbReference>
<feature type="region of interest" description="Disordered" evidence="3">
    <location>
        <begin position="79"/>
        <end position="103"/>
    </location>
</feature>
<evidence type="ECO:0000256" key="1">
    <source>
        <dbReference type="ARBA" id="ARBA00022448"/>
    </source>
</evidence>
<evidence type="ECO:0000313" key="5">
    <source>
        <dbReference type="Proteomes" id="UP000028012"/>
    </source>
</evidence>
<organism evidence="4 5">
    <name type="scientific">Xanthomonas axonopodis pv. vasculorum</name>
    <dbReference type="NCBI Taxonomy" id="325777"/>
    <lineage>
        <taxon>Bacteria</taxon>
        <taxon>Pseudomonadati</taxon>
        <taxon>Pseudomonadota</taxon>
        <taxon>Gammaproteobacteria</taxon>
        <taxon>Lysobacterales</taxon>
        <taxon>Lysobacteraceae</taxon>
        <taxon>Xanthomonas</taxon>
    </lineage>
</organism>